<feature type="transmembrane region" description="Helical" evidence="5">
    <location>
        <begin position="270"/>
        <end position="288"/>
    </location>
</feature>
<keyword evidence="4 5" id="KW-0472">Membrane</keyword>
<sequence>MRAGGSVNFVLLRIREVKSTLRGTVQVPLWSWIIPVFGCAMAALTLAHVLPDSSPITSLIAVVLLGGAVFASVHHAEVLAECVGEPFGAILLAICVTIIEVAVILSIMLSGAKGNEEVAKDTVFAALMITLNGIIGLCLVFGGRRHYEQLFQLNAASAALAVLGTLTTLSLVLPNFVIAGNAQQFAPIQLAIVGFISLTLYGVFLFVQTIRHRDYFLDCAVGEDDNAHEIQHNHPLGGMSVSGGLLLLALATVVLLAKLLAYPLDSAVELIGLPQGVVGVVIAAVVLLPEGIASVKAAMMNRLQNSVNLVLGSALASIGMTIPVVAAISIISGRDIILGLTPEHLVMLILTLFVSTITLGTGRTTVLQGAVHLAIFAVFLLLSAMP</sequence>
<organism evidence="7 8">
    <name type="scientific">Phyllobacterium salinisoli</name>
    <dbReference type="NCBI Taxonomy" id="1899321"/>
    <lineage>
        <taxon>Bacteria</taxon>
        <taxon>Pseudomonadati</taxon>
        <taxon>Pseudomonadota</taxon>
        <taxon>Alphaproteobacteria</taxon>
        <taxon>Hyphomicrobiales</taxon>
        <taxon>Phyllobacteriaceae</taxon>
        <taxon>Phyllobacterium</taxon>
    </lineage>
</organism>
<dbReference type="GO" id="GO:0015386">
    <property type="term" value="F:potassium:proton antiporter activity"/>
    <property type="evidence" value="ECO:0007669"/>
    <property type="project" value="TreeGrafter"/>
</dbReference>
<evidence type="ECO:0000313" key="8">
    <source>
        <dbReference type="Proteomes" id="UP000253420"/>
    </source>
</evidence>
<reference evidence="7 8" key="1">
    <citation type="submission" date="2018-07" db="EMBL/GenBank/DDBJ databases">
        <title>The draft genome of Phyllobacterium salinisoli.</title>
        <authorList>
            <person name="Liu L."/>
            <person name="Li L."/>
            <person name="Zhang X."/>
            <person name="Liang L."/>
        </authorList>
    </citation>
    <scope>NUCLEOTIDE SEQUENCE [LARGE SCALE GENOMIC DNA]</scope>
    <source>
        <strain evidence="7 8">LLAN61</strain>
    </source>
</reference>
<feature type="domain" description="Sodium/calcium exchanger membrane region" evidence="6">
    <location>
        <begin position="244"/>
        <end position="383"/>
    </location>
</feature>
<dbReference type="GO" id="GO:0005886">
    <property type="term" value="C:plasma membrane"/>
    <property type="evidence" value="ECO:0007669"/>
    <property type="project" value="TreeGrafter"/>
</dbReference>
<evidence type="ECO:0000313" key="7">
    <source>
        <dbReference type="EMBL" id="RCS22038.1"/>
    </source>
</evidence>
<dbReference type="PANTHER" id="PTHR37958:SF1">
    <property type="entry name" value="SODIUM-POTASSIUM_PROTON ANTIPORTER CHAA"/>
    <property type="match status" value="1"/>
</dbReference>
<dbReference type="InterPro" id="IPR052946">
    <property type="entry name" value="Alkaline_pH_Ca-Antiporter"/>
</dbReference>
<evidence type="ECO:0000256" key="1">
    <source>
        <dbReference type="ARBA" id="ARBA00004141"/>
    </source>
</evidence>
<evidence type="ECO:0000256" key="4">
    <source>
        <dbReference type="ARBA" id="ARBA00023136"/>
    </source>
</evidence>
<comment type="subcellular location">
    <subcellularLocation>
        <location evidence="1">Membrane</location>
        <topology evidence="1">Multi-pass membrane protein</topology>
    </subcellularLocation>
</comment>
<evidence type="ECO:0000259" key="6">
    <source>
        <dbReference type="Pfam" id="PF01699"/>
    </source>
</evidence>
<gene>
    <name evidence="7" type="ORF">DUT91_20120</name>
</gene>
<dbReference type="Proteomes" id="UP000253420">
    <property type="component" value="Unassembled WGS sequence"/>
</dbReference>
<evidence type="ECO:0000256" key="5">
    <source>
        <dbReference type="SAM" id="Phobius"/>
    </source>
</evidence>
<dbReference type="AlphaFoldDB" id="A0A368JY07"/>
<keyword evidence="2 5" id="KW-0812">Transmembrane</keyword>
<dbReference type="EMBL" id="QOZG01000010">
    <property type="protein sequence ID" value="RCS22038.1"/>
    <property type="molecule type" value="Genomic_DNA"/>
</dbReference>
<protein>
    <submittedName>
        <fullName evidence="7">Ionic transporter y4hA</fullName>
    </submittedName>
</protein>
<feature type="transmembrane region" description="Helical" evidence="5">
    <location>
        <begin position="122"/>
        <end position="141"/>
    </location>
</feature>
<dbReference type="OrthoDB" id="9787814at2"/>
<feature type="transmembrane region" description="Helical" evidence="5">
    <location>
        <begin position="337"/>
        <end position="359"/>
    </location>
</feature>
<comment type="caution">
    <text evidence="7">The sequence shown here is derived from an EMBL/GenBank/DDBJ whole genome shotgun (WGS) entry which is preliminary data.</text>
</comment>
<evidence type="ECO:0000256" key="2">
    <source>
        <dbReference type="ARBA" id="ARBA00022692"/>
    </source>
</evidence>
<feature type="transmembrane region" description="Helical" evidence="5">
    <location>
        <begin position="29"/>
        <end position="50"/>
    </location>
</feature>
<accession>A0A368JY07</accession>
<feature type="transmembrane region" description="Helical" evidence="5">
    <location>
        <begin position="153"/>
        <end position="173"/>
    </location>
</feature>
<name>A0A368JY07_9HYPH</name>
<dbReference type="Gene3D" id="1.20.1420.30">
    <property type="entry name" value="NCX, central ion-binding region"/>
    <property type="match status" value="1"/>
</dbReference>
<feature type="transmembrane region" description="Helical" evidence="5">
    <location>
        <begin position="245"/>
        <end position="264"/>
    </location>
</feature>
<evidence type="ECO:0000256" key="3">
    <source>
        <dbReference type="ARBA" id="ARBA00022989"/>
    </source>
</evidence>
<keyword evidence="3 5" id="KW-1133">Transmembrane helix</keyword>
<keyword evidence="8" id="KW-1185">Reference proteome</keyword>
<dbReference type="InterPro" id="IPR004837">
    <property type="entry name" value="NaCa_Exmemb"/>
</dbReference>
<dbReference type="GO" id="GO:0015385">
    <property type="term" value="F:sodium:proton antiporter activity"/>
    <property type="evidence" value="ECO:0007669"/>
    <property type="project" value="TreeGrafter"/>
</dbReference>
<dbReference type="Pfam" id="PF01699">
    <property type="entry name" value="Na_Ca_ex"/>
    <property type="match status" value="2"/>
</dbReference>
<feature type="transmembrane region" description="Helical" evidence="5">
    <location>
        <begin position="56"/>
        <end position="75"/>
    </location>
</feature>
<dbReference type="PANTHER" id="PTHR37958">
    <property type="entry name" value="SODIUM-POTASSIUM/PROTON ANTIPORTER CHAA"/>
    <property type="match status" value="1"/>
</dbReference>
<proteinExistence type="predicted"/>
<feature type="domain" description="Sodium/calcium exchanger membrane region" evidence="6">
    <location>
        <begin position="55"/>
        <end position="209"/>
    </location>
</feature>
<dbReference type="InterPro" id="IPR044880">
    <property type="entry name" value="NCX_ion-bd_dom_sf"/>
</dbReference>
<feature type="transmembrane region" description="Helical" evidence="5">
    <location>
        <begin position="87"/>
        <end position="110"/>
    </location>
</feature>
<feature type="transmembrane region" description="Helical" evidence="5">
    <location>
        <begin position="309"/>
        <end position="331"/>
    </location>
</feature>
<feature type="transmembrane region" description="Helical" evidence="5">
    <location>
        <begin position="366"/>
        <end position="385"/>
    </location>
</feature>
<feature type="transmembrane region" description="Helical" evidence="5">
    <location>
        <begin position="185"/>
        <end position="207"/>
    </location>
</feature>